<reference evidence="1 2" key="1">
    <citation type="journal article" date="2024" name="Plant J.">
        <title>Genome sequences and population genomics reveal climatic adaptation and genomic divergence between two closely related sweetgum species.</title>
        <authorList>
            <person name="Xu W.Q."/>
            <person name="Ren C.Q."/>
            <person name="Zhang X.Y."/>
            <person name="Comes H.P."/>
            <person name="Liu X.H."/>
            <person name="Li Y.G."/>
            <person name="Kettle C.J."/>
            <person name="Jalonen R."/>
            <person name="Gaisberger H."/>
            <person name="Ma Y.Z."/>
            <person name="Qiu Y.X."/>
        </authorList>
    </citation>
    <scope>NUCLEOTIDE SEQUENCE [LARGE SCALE GENOMIC DNA]</scope>
    <source>
        <strain evidence="1">Hangzhou</strain>
    </source>
</reference>
<sequence length="109" mass="12839">MVERIFGVLKTCFPTLRMAHRYPFANQAKLVIALCVLPNHICIETRGDDWVYEQYEQENQNNDYELEVHSRGIAQKDMSTKRQLRAAKVLQDSIATDMWRDHVNQQRAM</sequence>
<proteinExistence type="predicted"/>
<gene>
    <name evidence="1" type="ORF">L1049_000464</name>
</gene>
<dbReference type="Proteomes" id="UP001415857">
    <property type="component" value="Unassembled WGS sequence"/>
</dbReference>
<evidence type="ECO:0000313" key="1">
    <source>
        <dbReference type="EMBL" id="KAK9268703.1"/>
    </source>
</evidence>
<organism evidence="1 2">
    <name type="scientific">Liquidambar formosana</name>
    <name type="common">Formosan gum</name>
    <dbReference type="NCBI Taxonomy" id="63359"/>
    <lineage>
        <taxon>Eukaryota</taxon>
        <taxon>Viridiplantae</taxon>
        <taxon>Streptophyta</taxon>
        <taxon>Embryophyta</taxon>
        <taxon>Tracheophyta</taxon>
        <taxon>Spermatophyta</taxon>
        <taxon>Magnoliopsida</taxon>
        <taxon>eudicotyledons</taxon>
        <taxon>Gunneridae</taxon>
        <taxon>Pentapetalae</taxon>
        <taxon>Saxifragales</taxon>
        <taxon>Altingiaceae</taxon>
        <taxon>Liquidambar</taxon>
    </lineage>
</organism>
<comment type="caution">
    <text evidence="1">The sequence shown here is derived from an EMBL/GenBank/DDBJ whole genome shotgun (WGS) entry which is preliminary data.</text>
</comment>
<dbReference type="AlphaFoldDB" id="A0AAP0N9S2"/>
<evidence type="ECO:0000313" key="2">
    <source>
        <dbReference type="Proteomes" id="UP001415857"/>
    </source>
</evidence>
<dbReference type="EMBL" id="JBBPBK010000015">
    <property type="protein sequence ID" value="KAK9268703.1"/>
    <property type="molecule type" value="Genomic_DNA"/>
</dbReference>
<keyword evidence="2" id="KW-1185">Reference proteome</keyword>
<name>A0AAP0N9S2_LIQFO</name>
<protein>
    <recommendedName>
        <fullName evidence="3">DDE Tnp4 domain-containing protein</fullName>
    </recommendedName>
</protein>
<evidence type="ECO:0008006" key="3">
    <source>
        <dbReference type="Google" id="ProtNLM"/>
    </source>
</evidence>
<accession>A0AAP0N9S2</accession>